<protein>
    <submittedName>
        <fullName evidence="2">DUF1127 domain-containing protein</fullName>
    </submittedName>
</protein>
<gene>
    <name evidence="2" type="ORF">V6590_07775</name>
</gene>
<evidence type="ECO:0000313" key="2">
    <source>
        <dbReference type="EMBL" id="MEH7828044.1"/>
    </source>
</evidence>
<dbReference type="InterPro" id="IPR009506">
    <property type="entry name" value="YjiS-like"/>
</dbReference>
<name>A0ABU8BTL9_9RHOB</name>
<dbReference type="EMBL" id="JBALHR010000003">
    <property type="protein sequence ID" value="MEH7828044.1"/>
    <property type="molecule type" value="Genomic_DNA"/>
</dbReference>
<accession>A0ABU8BTL9</accession>
<comment type="caution">
    <text evidence="2">The sequence shown here is derived from an EMBL/GenBank/DDBJ whole genome shotgun (WGS) entry which is preliminary data.</text>
</comment>
<sequence length="67" mass="7403">MAYVSSQRATGFRLSTLVETVKTAITRRMTYAKTVAELDALSDRELADMGMHRSQIAQIAHQAAFGK</sequence>
<evidence type="ECO:0000259" key="1">
    <source>
        <dbReference type="Pfam" id="PF06568"/>
    </source>
</evidence>
<keyword evidence="3" id="KW-1185">Reference proteome</keyword>
<evidence type="ECO:0000313" key="3">
    <source>
        <dbReference type="Proteomes" id="UP001431963"/>
    </source>
</evidence>
<feature type="domain" description="YjiS-like" evidence="1">
    <location>
        <begin position="23"/>
        <end position="56"/>
    </location>
</feature>
<proteinExistence type="predicted"/>
<dbReference type="Pfam" id="PF06568">
    <property type="entry name" value="YjiS-like"/>
    <property type="match status" value="1"/>
</dbReference>
<reference evidence="2" key="1">
    <citation type="submission" date="2024-02" db="EMBL/GenBank/DDBJ databases">
        <title>Genome sequences of strain Gemmobacter sp. JM10B15.</title>
        <authorList>
            <person name="Zhang M."/>
        </authorList>
    </citation>
    <scope>NUCLEOTIDE SEQUENCE</scope>
    <source>
        <strain evidence="2">JM10B15</strain>
    </source>
</reference>
<dbReference type="RefSeq" id="WP_335421578.1">
    <property type="nucleotide sequence ID" value="NZ_JBALHR010000003.1"/>
</dbReference>
<organism evidence="2 3">
    <name type="scientific">Gemmobacter denitrificans</name>
    <dbReference type="NCBI Taxonomy" id="3123040"/>
    <lineage>
        <taxon>Bacteria</taxon>
        <taxon>Pseudomonadati</taxon>
        <taxon>Pseudomonadota</taxon>
        <taxon>Alphaproteobacteria</taxon>
        <taxon>Rhodobacterales</taxon>
        <taxon>Paracoccaceae</taxon>
        <taxon>Gemmobacter</taxon>
    </lineage>
</organism>
<dbReference type="Proteomes" id="UP001431963">
    <property type="component" value="Unassembled WGS sequence"/>
</dbReference>